<comment type="subunit">
    <text evidence="2">Homodimer; disulfide-linked.</text>
</comment>
<dbReference type="EMBL" id="JAIWOZ010000006">
    <property type="protein sequence ID" value="KAH6603826.1"/>
    <property type="molecule type" value="Genomic_DNA"/>
</dbReference>
<reference evidence="6" key="1">
    <citation type="submission" date="2021-08" db="EMBL/GenBank/DDBJ databases">
        <title>Chromosome-Level Trichoderma cornu-damae using Hi-C Data.</title>
        <authorList>
            <person name="Kim C.S."/>
        </authorList>
    </citation>
    <scope>NUCLEOTIDE SEQUENCE</scope>
    <source>
        <strain evidence="6">KA19-0412C</strain>
    </source>
</reference>
<gene>
    <name evidence="6" type="ORF">Trco_007272</name>
</gene>
<dbReference type="AlphaFoldDB" id="A0A9P8QFQ4"/>
<evidence type="ECO:0000256" key="4">
    <source>
        <dbReference type="ARBA" id="ARBA00023157"/>
    </source>
</evidence>
<proteinExistence type="inferred from homology"/>
<evidence type="ECO:0000313" key="6">
    <source>
        <dbReference type="EMBL" id="KAH6603826.1"/>
    </source>
</evidence>
<evidence type="ECO:0000256" key="5">
    <source>
        <dbReference type="SAM" id="SignalP"/>
    </source>
</evidence>
<dbReference type="PANTHER" id="PTHR11245:SF6">
    <property type="entry name" value="DUF19 DOMAIN-CONTAINING PROTEIN"/>
    <property type="match status" value="1"/>
</dbReference>
<dbReference type="GO" id="GO:0005576">
    <property type="term" value="C:extracellular region"/>
    <property type="evidence" value="ECO:0007669"/>
    <property type="project" value="InterPro"/>
</dbReference>
<dbReference type="OrthoDB" id="2251794at2759"/>
<accession>A0A9P8QFQ4</accession>
<comment type="caution">
    <text evidence="6">The sequence shown here is derived from an EMBL/GenBank/DDBJ whole genome shotgun (WGS) entry which is preliminary data.</text>
</comment>
<keyword evidence="4" id="KW-1015">Disulfide bond</keyword>
<dbReference type="GO" id="GO:0005179">
    <property type="term" value="F:hormone activity"/>
    <property type="evidence" value="ECO:0007669"/>
    <property type="project" value="UniProtKB-KW"/>
</dbReference>
<evidence type="ECO:0000256" key="3">
    <source>
        <dbReference type="ARBA" id="ARBA00022702"/>
    </source>
</evidence>
<feature type="signal peptide" evidence="5">
    <location>
        <begin position="1"/>
        <end position="23"/>
    </location>
</feature>
<dbReference type="Proteomes" id="UP000827724">
    <property type="component" value="Unassembled WGS sequence"/>
</dbReference>
<evidence type="ECO:0000256" key="2">
    <source>
        <dbReference type="ARBA" id="ARBA00011748"/>
    </source>
</evidence>
<evidence type="ECO:0000313" key="7">
    <source>
        <dbReference type="Proteomes" id="UP000827724"/>
    </source>
</evidence>
<name>A0A9P8QFQ4_9HYPO</name>
<keyword evidence="3" id="KW-0372">Hormone</keyword>
<comment type="similarity">
    <text evidence="1">Belongs to the stanniocalcin family.</text>
</comment>
<evidence type="ECO:0000256" key="1">
    <source>
        <dbReference type="ARBA" id="ARBA00008693"/>
    </source>
</evidence>
<keyword evidence="5" id="KW-0732">Signal</keyword>
<feature type="chain" id="PRO_5040279871" evidence="5">
    <location>
        <begin position="24"/>
        <end position="331"/>
    </location>
</feature>
<protein>
    <submittedName>
        <fullName evidence="6">Stanniocalcin family domain-containing</fullName>
    </submittedName>
</protein>
<organism evidence="6 7">
    <name type="scientific">Trichoderma cornu-damae</name>
    <dbReference type="NCBI Taxonomy" id="654480"/>
    <lineage>
        <taxon>Eukaryota</taxon>
        <taxon>Fungi</taxon>
        <taxon>Dikarya</taxon>
        <taxon>Ascomycota</taxon>
        <taxon>Pezizomycotina</taxon>
        <taxon>Sordariomycetes</taxon>
        <taxon>Hypocreomycetidae</taxon>
        <taxon>Hypocreales</taxon>
        <taxon>Hypocreaceae</taxon>
        <taxon>Trichoderma</taxon>
    </lineage>
</organism>
<sequence length="331" mass="35227">MKSLHRIAAWPAIGIALIQLCRADGSVLTRDAKLPPKPACEPGFTLVGASTETANAWGTPFEAAMSCSSLDSGKVFVFVNGEEYRDFQTSESGIAFPNGLGYGTALLGIIAADTQGYPFVSSFLLRFGSPASSANPSRDFLRATSDNGCTACGDCNSCPGYPMCASTCQQPPLQQCGFYQTCVEDSVPCSGDANSYAIDYGLENCQKFAQNLDLFSDRGQQFIWGTMNCLQKDLVPVVSDCNATCKGIHDAAFASHAPCYIANGFCGLECKDYLAELYTVGLDLFSKDAIKSVFQTAGGCLERIEEVIGEGACVNNVLQDIILTILRILAG</sequence>
<dbReference type="PANTHER" id="PTHR11245">
    <property type="entry name" value="STANNIOCALCIN"/>
    <property type="match status" value="1"/>
</dbReference>
<dbReference type="GO" id="GO:0006874">
    <property type="term" value="P:intracellular calcium ion homeostasis"/>
    <property type="evidence" value="ECO:0007669"/>
    <property type="project" value="TreeGrafter"/>
</dbReference>
<keyword evidence="7" id="KW-1185">Reference proteome</keyword>
<dbReference type="InterPro" id="IPR004978">
    <property type="entry name" value="Stanniocalcin"/>
</dbReference>